<dbReference type="AlphaFoldDB" id="A0A1F4RYU4"/>
<dbReference type="InterPro" id="IPR039018">
    <property type="entry name" value="VapC20-like"/>
</dbReference>
<dbReference type="Pfam" id="PF01850">
    <property type="entry name" value="PIN"/>
    <property type="match status" value="1"/>
</dbReference>
<dbReference type="GO" id="GO:0016075">
    <property type="term" value="P:rRNA catabolic process"/>
    <property type="evidence" value="ECO:0007669"/>
    <property type="project" value="TreeGrafter"/>
</dbReference>
<accession>A0A1F4RYU4</accession>
<reference evidence="2 3" key="1">
    <citation type="journal article" date="2016" name="Nat. Commun.">
        <title>Thousands of microbial genomes shed light on interconnected biogeochemical processes in an aquifer system.</title>
        <authorList>
            <person name="Anantharaman K."/>
            <person name="Brown C.T."/>
            <person name="Hug L.A."/>
            <person name="Sharon I."/>
            <person name="Castelle C.J."/>
            <person name="Probst A.J."/>
            <person name="Thomas B.C."/>
            <person name="Singh A."/>
            <person name="Wilkins M.J."/>
            <person name="Karaoz U."/>
            <person name="Brodie E.L."/>
            <person name="Williams K.H."/>
            <person name="Hubbard S.S."/>
            <person name="Banfield J.F."/>
        </authorList>
    </citation>
    <scope>NUCLEOTIDE SEQUENCE [LARGE SCALE GENOMIC DNA]</scope>
</reference>
<dbReference type="GO" id="GO:0004521">
    <property type="term" value="F:RNA endonuclease activity"/>
    <property type="evidence" value="ECO:0007669"/>
    <property type="project" value="InterPro"/>
</dbReference>
<evidence type="ECO:0000313" key="3">
    <source>
        <dbReference type="Proteomes" id="UP000177905"/>
    </source>
</evidence>
<dbReference type="Gene3D" id="3.40.50.1010">
    <property type="entry name" value="5'-nuclease"/>
    <property type="match status" value="1"/>
</dbReference>
<sequence length="136" mass="16216">MKLFIDSAFFVALMDKSDKYHKITKDWFSSNADKFIFMTNNFVIAETITFLRCKVGYREAKEFGEKFRHSNLVKTEWMDIYLEKKAWELFQKYADKKDLSYVDCLSFACMKEDRISHALTFDKHFKQVGFTTLPLI</sequence>
<evidence type="ECO:0000313" key="2">
    <source>
        <dbReference type="EMBL" id="OGC13365.1"/>
    </source>
</evidence>
<evidence type="ECO:0000259" key="1">
    <source>
        <dbReference type="Pfam" id="PF01850"/>
    </source>
</evidence>
<protein>
    <recommendedName>
        <fullName evidence="1">PIN domain-containing protein</fullName>
    </recommendedName>
</protein>
<proteinExistence type="predicted"/>
<dbReference type="EMBL" id="MEUA01000057">
    <property type="protein sequence ID" value="OGC13365.1"/>
    <property type="molecule type" value="Genomic_DNA"/>
</dbReference>
<dbReference type="PANTHER" id="PTHR42188">
    <property type="entry name" value="23S RRNA-SPECIFIC ENDONUCLEASE VAPC20"/>
    <property type="match status" value="1"/>
</dbReference>
<dbReference type="InterPro" id="IPR002716">
    <property type="entry name" value="PIN_dom"/>
</dbReference>
<dbReference type="InterPro" id="IPR029060">
    <property type="entry name" value="PIN-like_dom_sf"/>
</dbReference>
<dbReference type="PANTHER" id="PTHR42188:SF1">
    <property type="entry name" value="23S RRNA-SPECIFIC ENDONUCLEASE VAPC20"/>
    <property type="match status" value="1"/>
</dbReference>
<name>A0A1F4RYU4_UNCSA</name>
<comment type="caution">
    <text evidence="2">The sequence shown here is derived from an EMBL/GenBank/DDBJ whole genome shotgun (WGS) entry which is preliminary data.</text>
</comment>
<dbReference type="SUPFAM" id="SSF88723">
    <property type="entry name" value="PIN domain-like"/>
    <property type="match status" value="1"/>
</dbReference>
<dbReference type="Proteomes" id="UP000177905">
    <property type="component" value="Unassembled WGS sequence"/>
</dbReference>
<gene>
    <name evidence="2" type="ORF">A2290_02550</name>
</gene>
<organism evidence="2 3">
    <name type="scientific">candidate division WOR-1 bacterium RIFOXYB2_FULL_36_35</name>
    <dbReference type="NCBI Taxonomy" id="1802578"/>
    <lineage>
        <taxon>Bacteria</taxon>
        <taxon>Bacillati</taxon>
        <taxon>Saganbacteria</taxon>
    </lineage>
</organism>
<feature type="domain" description="PIN" evidence="1">
    <location>
        <begin position="4"/>
        <end position="130"/>
    </location>
</feature>